<dbReference type="WBParaSite" id="EVEC_0000855301-mRNA-1">
    <property type="protein sequence ID" value="EVEC_0000855301-mRNA-1"/>
    <property type="gene ID" value="EVEC_0000855301"/>
</dbReference>
<evidence type="ECO:0000256" key="2">
    <source>
        <dbReference type="ARBA" id="ARBA00022963"/>
    </source>
</evidence>
<keyword evidence="1 4" id="KW-0378">Hydrolase</keyword>
<dbReference type="GO" id="GO:0005509">
    <property type="term" value="F:calcium ion binding"/>
    <property type="evidence" value="ECO:0007669"/>
    <property type="project" value="UniProtKB-UniRule"/>
</dbReference>
<dbReference type="CDD" id="cd00275">
    <property type="entry name" value="C2_PLC_like"/>
    <property type="match status" value="1"/>
</dbReference>
<feature type="domain" description="PI-PLC Y-box" evidence="9">
    <location>
        <begin position="590"/>
        <end position="719"/>
    </location>
</feature>
<reference evidence="10 11" key="2">
    <citation type="submission" date="2018-10" db="EMBL/GenBank/DDBJ databases">
        <authorList>
            <consortium name="Pathogen Informatics"/>
        </authorList>
    </citation>
    <scope>NUCLEOTIDE SEQUENCE [LARGE SCALE GENOMIC DNA]</scope>
</reference>
<dbReference type="InterPro" id="IPR001711">
    <property type="entry name" value="PLipase_C_Pinositol-sp_Y"/>
</dbReference>
<dbReference type="SMART" id="SM00149">
    <property type="entry name" value="PLCYc"/>
    <property type="match status" value="1"/>
</dbReference>
<feature type="binding site" evidence="6">
    <location>
        <position position="378"/>
    </location>
    <ligand>
        <name>Ca(2+)</name>
        <dbReference type="ChEBI" id="CHEBI:29108"/>
    </ligand>
</feature>
<dbReference type="InterPro" id="IPR017946">
    <property type="entry name" value="PLC-like_Pdiesterase_TIM-brl"/>
</dbReference>
<dbReference type="STRING" id="51028.A0A0N4VD80"/>
<dbReference type="PANTHER" id="PTHR10336">
    <property type="entry name" value="PHOSPHOINOSITIDE-SPECIFIC PHOSPHOLIPASE C FAMILY PROTEIN"/>
    <property type="match status" value="1"/>
</dbReference>
<dbReference type="PIRSF" id="PIRSF000956">
    <property type="entry name" value="PLC-beta"/>
    <property type="match status" value="1"/>
</dbReference>
<name>A0A0N4VD80_ENTVE</name>
<dbReference type="OrthoDB" id="269822at2759"/>
<gene>
    <name evidence="10" type="ORF">EVEC_LOCUS8037</name>
</gene>
<dbReference type="PROSITE" id="PS50007">
    <property type="entry name" value="PIPLC_X_DOMAIN"/>
    <property type="match status" value="1"/>
</dbReference>
<dbReference type="SMART" id="SM00148">
    <property type="entry name" value="PLCXc"/>
    <property type="match status" value="1"/>
</dbReference>
<accession>A0A0N4VD80</accession>
<feature type="active site" evidence="5">
    <location>
        <position position="391"/>
    </location>
</feature>
<keyword evidence="2 4" id="KW-0442">Lipid degradation</keyword>
<keyword evidence="6" id="KW-0106">Calcium</keyword>
<dbReference type="PANTHER" id="PTHR10336:SF36">
    <property type="entry name" value="1-PHOSPHATIDYLINOSITOL 4,5-BISPHOSPHATE PHOSPHODIESTERASE BETA-4"/>
    <property type="match status" value="1"/>
</dbReference>
<sequence length="1286" mass="147078">MCRPLPDSTSFASNLDNRFLRGEKVYKFDNLTDQFEGRFVILSLSSNGLVLCWRQLEVTGEVRLCQAIYVDEIIDVFIGCSIESGKQKAVQQKVDSHIKRIFAGTFTAATCTFNSCFFTVTYGTDLVNPNAITFLADSDTSAKVQWLIEIRRLSVNLRKELPLVGAFFFWQRLFAKIRYSSIDDRITINDIVDHLIPAKNKEERKEIEKSLKSVEPFNEKKSIRPSDINDEFIFNCYCAVLGRNEVVEIYNRGFDGEKYVTPERFAAYLKREHYDTRLNLILNPPHNAESAAALIKDLSPKENSLTVKTYLRFLISQYNISMLRDHLLLKEDMRKPLSHYFIWSSHNTYLKGYQVNSKSSVEMYRYVLLLGCRSVELDCWDGSNDEPIVTHGPSQLTRVTPVSFKDVVKAIAETAFITSEFPVILSFENHCNLKQQKKMAAYCREIFGDLLLTETLADYPLKPGYPLPSPCVLRRKILVKNKKLDRRGICASFRRARSEFSKHLCITKQDSLESSGSDKAFPESEYEQRLPTSMEPNESSEEKDVSLLLEPEDILISNGGSTVPPSPQGDEKFVNGFASAAETEVIASELSDLVNYMRAMGKLNSFADCEAKQMSSEMFSMTETRANELVKQNPEQFVNHNKRQITRVYPKGKRVDSSNFWPIVGFIRLWNALLNKFWNCGIQMAAMNMQTPGVQYQMNSAFFEQNGRSGYVLKPNPMRKADSKFNPFEAGSFDLVVPASLSLTVISGQMLSFVCDKKPSTYVEVTFYGHFRDMSTFSKRKYRTRTVSDNGINPLYSDSLFKEEFKFEKVIFAVSNWHRIKKLFKVIFGKMISHFQIIFPALASIQLALYEEGGRLIGQSFLQVSILNTVSNVLTFSLDHQLLNGSIYNFLVRSIQPGYRHIILRNNFYRPIGPVTLFCLFRVHDYVDKNCQQLVEALQNPIAAVKKVQGLMQAASAVLENPKETIKIRESMLSALEENDAPITAEVIRSETSDDPNELNSSFDKVSLMGDSTRDVLNGGTFPEELHLLSAEKRQQQSMNCRLKKKFYIQDMKLPFPMLQDFVLNKKVQKLEKNFQKKNPCCVEKLEDIPDSLASTRVEKLGDNFLSAFLKYEKERSEAIIALADQKKKKLVKLVDMAHKSESKQLMKLNQEKRSEEVAGLTTKTTEKIEELREKYVKIGTEEQRRLNRVREDRIREIDQKFELLKLEVNVNMETVKGQKNERFTAERLHKNTGLTALVCSKDCDLLDGACFVAVFLRGFTEHFFCVRSLGIPRFGSVFGGMEDVL</sequence>
<evidence type="ECO:0000313" key="11">
    <source>
        <dbReference type="Proteomes" id="UP000274131"/>
    </source>
</evidence>
<feature type="region of interest" description="Disordered" evidence="8">
    <location>
        <begin position="513"/>
        <end position="545"/>
    </location>
</feature>
<dbReference type="InterPro" id="IPR000909">
    <property type="entry name" value="PLipase_C_PInositol-sp_X_dom"/>
</dbReference>
<keyword evidence="11" id="KW-1185">Reference proteome</keyword>
<evidence type="ECO:0000256" key="5">
    <source>
        <dbReference type="PIRSR" id="PIRSR000956-1"/>
    </source>
</evidence>
<keyword evidence="6" id="KW-0479">Metal-binding</keyword>
<dbReference type="InterPro" id="IPR037862">
    <property type="entry name" value="PLC-beta_PH"/>
</dbReference>
<evidence type="ECO:0000313" key="12">
    <source>
        <dbReference type="WBParaSite" id="EVEC_0000855301-mRNA-1"/>
    </source>
</evidence>
<comment type="catalytic activity">
    <reaction evidence="4 7">
        <text>a 1,2-diacyl-sn-glycero-3-phospho-(1D-myo-inositol-4,5-bisphosphate) + H2O = 1D-myo-inositol 1,4,5-trisphosphate + a 1,2-diacyl-sn-glycerol + H(+)</text>
        <dbReference type="Rhea" id="RHEA:33179"/>
        <dbReference type="ChEBI" id="CHEBI:15377"/>
        <dbReference type="ChEBI" id="CHEBI:15378"/>
        <dbReference type="ChEBI" id="CHEBI:17815"/>
        <dbReference type="ChEBI" id="CHEBI:58456"/>
        <dbReference type="ChEBI" id="CHEBI:203600"/>
        <dbReference type="EC" id="3.1.4.11"/>
    </reaction>
</comment>
<dbReference type="Gene3D" id="2.30.29.240">
    <property type="match status" value="1"/>
</dbReference>
<dbReference type="Pfam" id="PF17787">
    <property type="entry name" value="PH_14"/>
    <property type="match status" value="1"/>
</dbReference>
<evidence type="ECO:0000256" key="8">
    <source>
        <dbReference type="SAM" id="MobiDB-lite"/>
    </source>
</evidence>
<feature type="binding site" evidence="6">
    <location>
        <position position="376"/>
    </location>
    <ligand>
        <name>Ca(2+)</name>
        <dbReference type="ChEBI" id="CHEBI:29108"/>
    </ligand>
</feature>
<dbReference type="GO" id="GO:0046488">
    <property type="term" value="P:phosphatidylinositol metabolic process"/>
    <property type="evidence" value="ECO:0007669"/>
    <property type="project" value="TreeGrafter"/>
</dbReference>
<dbReference type="SUPFAM" id="SSF47473">
    <property type="entry name" value="EF-hand"/>
    <property type="match status" value="1"/>
</dbReference>
<dbReference type="Gene3D" id="3.20.20.190">
    <property type="entry name" value="Phosphatidylinositol (PI) phosphodiesterase"/>
    <property type="match status" value="1"/>
</dbReference>
<dbReference type="GO" id="GO:0016042">
    <property type="term" value="P:lipid catabolic process"/>
    <property type="evidence" value="ECO:0007669"/>
    <property type="project" value="UniProtKB-KW"/>
</dbReference>
<dbReference type="SUPFAM" id="SSF51695">
    <property type="entry name" value="PLC-like phosphodiesterases"/>
    <property type="match status" value="1"/>
</dbReference>
<evidence type="ECO:0000256" key="4">
    <source>
        <dbReference type="PIRNR" id="PIRNR000956"/>
    </source>
</evidence>
<dbReference type="InterPro" id="IPR016280">
    <property type="entry name" value="PLC-beta"/>
</dbReference>
<keyword evidence="3 4" id="KW-0443">Lipid metabolism</keyword>
<protein>
    <recommendedName>
        <fullName evidence="4">1-phosphatidylinositol 4,5-bisphosphate phosphodiesterase</fullName>
        <ecNumber evidence="4">3.1.4.11</ecNumber>
    </recommendedName>
</protein>
<dbReference type="InterPro" id="IPR011992">
    <property type="entry name" value="EF-hand-dom_pair"/>
</dbReference>
<feature type="active site" evidence="5">
    <location>
        <position position="346"/>
    </location>
</feature>
<evidence type="ECO:0000256" key="1">
    <source>
        <dbReference type="ARBA" id="ARBA00022801"/>
    </source>
</evidence>
<organism evidence="12">
    <name type="scientific">Enterobius vermicularis</name>
    <name type="common">Human pinworm</name>
    <dbReference type="NCBI Taxonomy" id="51028"/>
    <lineage>
        <taxon>Eukaryota</taxon>
        <taxon>Metazoa</taxon>
        <taxon>Ecdysozoa</taxon>
        <taxon>Nematoda</taxon>
        <taxon>Chromadorea</taxon>
        <taxon>Rhabditida</taxon>
        <taxon>Spirurina</taxon>
        <taxon>Oxyuridomorpha</taxon>
        <taxon>Oxyuroidea</taxon>
        <taxon>Oxyuridae</taxon>
        <taxon>Enterobius</taxon>
    </lineage>
</organism>
<dbReference type="PRINTS" id="PR00390">
    <property type="entry name" value="PHPHLIPASEC"/>
</dbReference>
<dbReference type="InterPro" id="IPR035892">
    <property type="entry name" value="C2_domain_sf"/>
</dbReference>
<dbReference type="Gene3D" id="1.10.238.10">
    <property type="entry name" value="EF-hand"/>
    <property type="match status" value="1"/>
</dbReference>
<comment type="function">
    <text evidence="4">The production of the second messenger molecules diacylglycerol (DAG) and inositol 1,4,5-trisphosphate (IP3) is mediated by activated phosphatidylinositol-specific phospholipase C enzymes.</text>
</comment>
<keyword evidence="4" id="KW-0807">Transducer</keyword>
<dbReference type="PROSITE" id="PS50008">
    <property type="entry name" value="PIPLC_Y_DOMAIN"/>
    <property type="match status" value="1"/>
</dbReference>
<dbReference type="InterPro" id="IPR001192">
    <property type="entry name" value="PI-PLC_fam"/>
</dbReference>
<dbReference type="EMBL" id="UXUI01009225">
    <property type="protein sequence ID" value="VDD93286.1"/>
    <property type="molecule type" value="Genomic_DNA"/>
</dbReference>
<dbReference type="CDD" id="cd08591">
    <property type="entry name" value="PI-PLCc_beta"/>
    <property type="match status" value="1"/>
</dbReference>
<evidence type="ECO:0000259" key="9">
    <source>
        <dbReference type="PROSITE" id="PS50008"/>
    </source>
</evidence>
<dbReference type="Pfam" id="PF00388">
    <property type="entry name" value="PI-PLC-X"/>
    <property type="match status" value="1"/>
</dbReference>
<dbReference type="Gene3D" id="2.60.40.150">
    <property type="entry name" value="C2 domain"/>
    <property type="match status" value="1"/>
</dbReference>
<evidence type="ECO:0000313" key="10">
    <source>
        <dbReference type="EMBL" id="VDD93286.1"/>
    </source>
</evidence>
<dbReference type="Proteomes" id="UP000274131">
    <property type="component" value="Unassembled WGS sequence"/>
</dbReference>
<comment type="cofactor">
    <cofactor evidence="6">
        <name>Ca(2+)</name>
        <dbReference type="ChEBI" id="CHEBI:29108"/>
    </cofactor>
    <text evidence="6">Binds 1 Ca(2+) ion per subunit.</text>
</comment>
<feature type="binding site" evidence="6">
    <location>
        <position position="347"/>
    </location>
    <ligand>
        <name>Ca(2+)</name>
        <dbReference type="ChEBI" id="CHEBI:29108"/>
    </ligand>
</feature>
<dbReference type="SUPFAM" id="SSF49562">
    <property type="entry name" value="C2 domain (Calcium/lipid-binding domain, CaLB)"/>
    <property type="match status" value="1"/>
</dbReference>
<evidence type="ECO:0000256" key="6">
    <source>
        <dbReference type="PIRSR" id="PIRSR000956-2"/>
    </source>
</evidence>
<dbReference type="GO" id="GO:0048015">
    <property type="term" value="P:phosphatidylinositol-mediated signaling"/>
    <property type="evidence" value="ECO:0007669"/>
    <property type="project" value="TreeGrafter"/>
</dbReference>
<evidence type="ECO:0000256" key="7">
    <source>
        <dbReference type="RuleBase" id="RU361133"/>
    </source>
</evidence>
<reference evidence="12" key="1">
    <citation type="submission" date="2017-02" db="UniProtKB">
        <authorList>
            <consortium name="WormBaseParasite"/>
        </authorList>
    </citation>
    <scope>IDENTIFICATION</scope>
</reference>
<proteinExistence type="predicted"/>
<dbReference type="GO" id="GO:0051209">
    <property type="term" value="P:release of sequestered calcium ion into cytosol"/>
    <property type="evidence" value="ECO:0007669"/>
    <property type="project" value="TreeGrafter"/>
</dbReference>
<dbReference type="EC" id="3.1.4.11" evidence="4"/>
<dbReference type="Pfam" id="PF00387">
    <property type="entry name" value="PI-PLC-Y"/>
    <property type="match status" value="1"/>
</dbReference>
<feature type="binding site" evidence="6">
    <location>
        <position position="428"/>
    </location>
    <ligand>
        <name>Ca(2+)</name>
        <dbReference type="ChEBI" id="CHEBI:29108"/>
    </ligand>
</feature>
<dbReference type="GO" id="GO:0004435">
    <property type="term" value="F:phosphatidylinositol-4,5-bisphosphate phospholipase C activity"/>
    <property type="evidence" value="ECO:0007669"/>
    <property type="project" value="UniProtKB-UniRule"/>
</dbReference>
<evidence type="ECO:0000256" key="3">
    <source>
        <dbReference type="ARBA" id="ARBA00023098"/>
    </source>
</evidence>